<dbReference type="PANTHER" id="PTHR45588">
    <property type="entry name" value="TPR DOMAIN-CONTAINING PROTEIN"/>
    <property type="match status" value="1"/>
</dbReference>
<dbReference type="EMBL" id="BRXZ01001008">
    <property type="protein sequence ID" value="GMH59841.1"/>
    <property type="molecule type" value="Genomic_DNA"/>
</dbReference>
<evidence type="ECO:0000313" key="1">
    <source>
        <dbReference type="EMBL" id="GMH59841.1"/>
    </source>
</evidence>
<protein>
    <submittedName>
        <fullName evidence="1">Uncharacterized protein</fullName>
    </submittedName>
</protein>
<dbReference type="Proteomes" id="UP001165082">
    <property type="component" value="Unassembled WGS sequence"/>
</dbReference>
<gene>
    <name evidence="1" type="ORF">TrRE_jg7112</name>
</gene>
<dbReference type="OrthoDB" id="414774at2759"/>
<evidence type="ECO:0000313" key="2">
    <source>
        <dbReference type="Proteomes" id="UP001165082"/>
    </source>
</evidence>
<dbReference type="AlphaFoldDB" id="A0A9W6ZUJ6"/>
<sequence length="423" mass="46650">MNSACSFLPDLGTYVFLPWDASNSLSPWFQAGVEHQYGFNQLEARSAFDCCLENSPGHPLCYWGKSYAYGSFLNKPSCDAEDLAYAHEFAVKANEAMEGGGWDLSIVAQDLIKSSLKRFPEGDFDEADQVQNAVDFAAYLGANHNGDLDLLTHYAEAEMDVMAIRGEGYYTLNGEVNPGEPREEAVRAMDALERVMGAGKGAADPQPLALHLYIHITEPLSPGAGASKGEQSADALAAMNVTDSGHLLHMPGHLFMRTGRYNDVVQSNVLAHVADDLYDDKDMTPYGPAHNSYMGVAAAALDGQSKWSVEYSGIIRDIFRGGDRDDSPGVEDGWNTLLTIYLRFGMWEEVVKDEYWRVPNEFGLKEGNYGDFLGAYCRGHAYWQLGEADKAEEMLAEMMDMTLDDKFVARGKVAFITSPEARR</sequence>
<keyword evidence="2" id="KW-1185">Reference proteome</keyword>
<name>A0A9W6ZUJ6_9STRA</name>
<comment type="caution">
    <text evidence="1">The sequence shown here is derived from an EMBL/GenBank/DDBJ whole genome shotgun (WGS) entry which is preliminary data.</text>
</comment>
<proteinExistence type="predicted"/>
<reference evidence="1" key="1">
    <citation type="submission" date="2022-07" db="EMBL/GenBank/DDBJ databases">
        <title>Genome analysis of Parmales, a sister group of diatoms, reveals the evolutionary specialization of diatoms from phago-mixotrophs to photoautotrophs.</title>
        <authorList>
            <person name="Ban H."/>
            <person name="Sato S."/>
            <person name="Yoshikawa S."/>
            <person name="Kazumasa Y."/>
            <person name="Nakamura Y."/>
            <person name="Ichinomiya M."/>
            <person name="Saitoh K."/>
            <person name="Sato N."/>
            <person name="Blanc-Mathieu R."/>
            <person name="Endo H."/>
            <person name="Kuwata A."/>
            <person name="Ogata H."/>
        </authorList>
    </citation>
    <scope>NUCLEOTIDE SEQUENCE</scope>
</reference>
<accession>A0A9W6ZUJ6</accession>
<dbReference type="PANTHER" id="PTHR45588:SF1">
    <property type="entry name" value="WW DOMAIN-CONTAINING PROTEIN"/>
    <property type="match status" value="1"/>
</dbReference>
<organism evidence="1 2">
    <name type="scientific">Triparma retinervis</name>
    <dbReference type="NCBI Taxonomy" id="2557542"/>
    <lineage>
        <taxon>Eukaryota</taxon>
        <taxon>Sar</taxon>
        <taxon>Stramenopiles</taxon>
        <taxon>Ochrophyta</taxon>
        <taxon>Bolidophyceae</taxon>
        <taxon>Parmales</taxon>
        <taxon>Triparmaceae</taxon>
        <taxon>Triparma</taxon>
    </lineage>
</organism>